<dbReference type="InterPro" id="IPR045214">
    <property type="entry name" value="Surf1/Surf4"/>
</dbReference>
<keyword evidence="7" id="KW-1185">Reference proteome</keyword>
<sequence length="299" mass="33352">MSTLMLMWRSQSCRVTVIRAYRRGPPLPHRCDPLPRVHVVPCRRLSSSAGGVAPPLAKEGELGLKWLLLLIPTAAFALGTWQVQRRKWKLSLIADLEARTRTDPVALPLDVEELRRLEYRRVRVRGEFDHSQELYLLPRSFIQPGRSPGTAGGLVLGPGSGAHVVTPLRCTDLGVTILVDRGFVPMNKLDPAKRPEGQVEGEVELVGVVRMDEPRCQFTPDNDPGHNRWYHRDVGAMARTTGVQPVLIDADASSTVRGGPIGGQTQVVLRNEHMQYLLTWYSLSAATAAMWYIKFIRRG</sequence>
<keyword evidence="6" id="KW-0999">Mitochondrion inner membrane</keyword>
<dbReference type="PANTHER" id="PTHR23427:SF2">
    <property type="entry name" value="SURFEIT LOCUS PROTEIN 1"/>
    <property type="match status" value="1"/>
</dbReference>
<name>A0AAJ7WJL0_PETMA</name>
<dbReference type="AlphaFoldDB" id="A0AAJ7WJL0"/>
<comment type="similarity">
    <text evidence="2 6">Belongs to the SURF1 family.</text>
</comment>
<dbReference type="Proteomes" id="UP001318040">
    <property type="component" value="Unplaced"/>
</dbReference>
<accession>A0AAJ7WJL0</accession>
<reference evidence="8 9" key="1">
    <citation type="submission" date="2025-04" db="UniProtKB">
        <authorList>
            <consortium name="RefSeq"/>
        </authorList>
    </citation>
    <scope>IDENTIFICATION</scope>
    <source>
        <tissue evidence="8 9">Sperm</tissue>
    </source>
</reference>
<dbReference type="PROSITE" id="PS50895">
    <property type="entry name" value="SURF1"/>
    <property type="match status" value="1"/>
</dbReference>
<dbReference type="Pfam" id="PF02104">
    <property type="entry name" value="SURF1"/>
    <property type="match status" value="1"/>
</dbReference>
<dbReference type="CDD" id="cd06662">
    <property type="entry name" value="SURF1"/>
    <property type="match status" value="1"/>
</dbReference>
<dbReference type="CTD" id="6834"/>
<comment type="subcellular location">
    <subcellularLocation>
        <location evidence="1">Membrane</location>
    </subcellularLocation>
    <subcellularLocation>
        <location evidence="6">Mitochondrion inner membrane</location>
        <topology evidence="6">Multi-pass membrane protein</topology>
    </subcellularLocation>
</comment>
<dbReference type="PANTHER" id="PTHR23427">
    <property type="entry name" value="SURFEIT LOCUS PROTEIN"/>
    <property type="match status" value="1"/>
</dbReference>
<dbReference type="RefSeq" id="XP_032800136.1">
    <property type="nucleotide sequence ID" value="XM_032944245.1"/>
</dbReference>
<keyword evidence="4" id="KW-1133">Transmembrane helix</keyword>
<keyword evidence="5" id="KW-0472">Membrane</keyword>
<evidence type="ECO:0000313" key="8">
    <source>
        <dbReference type="RefSeq" id="XP_032800136.1"/>
    </source>
</evidence>
<gene>
    <name evidence="8 9" type="primary">LOC116937154</name>
</gene>
<dbReference type="GeneID" id="116937154"/>
<dbReference type="RefSeq" id="XP_032800137.1">
    <property type="nucleotide sequence ID" value="XM_032944246.1"/>
</dbReference>
<evidence type="ECO:0000313" key="9">
    <source>
        <dbReference type="RefSeq" id="XP_032800137.1"/>
    </source>
</evidence>
<comment type="function">
    <text evidence="6">Probably involved in the biogenesis of the COX complex.</text>
</comment>
<evidence type="ECO:0000256" key="5">
    <source>
        <dbReference type="ARBA" id="ARBA00023136"/>
    </source>
</evidence>
<evidence type="ECO:0000256" key="2">
    <source>
        <dbReference type="ARBA" id="ARBA00007165"/>
    </source>
</evidence>
<organism evidence="7 8">
    <name type="scientific">Petromyzon marinus</name>
    <name type="common">Sea lamprey</name>
    <dbReference type="NCBI Taxonomy" id="7757"/>
    <lineage>
        <taxon>Eukaryota</taxon>
        <taxon>Metazoa</taxon>
        <taxon>Chordata</taxon>
        <taxon>Craniata</taxon>
        <taxon>Vertebrata</taxon>
        <taxon>Cyclostomata</taxon>
        <taxon>Hyperoartia</taxon>
        <taxon>Petromyzontiformes</taxon>
        <taxon>Petromyzontidae</taxon>
        <taxon>Petromyzon</taxon>
    </lineage>
</organism>
<evidence type="ECO:0000256" key="6">
    <source>
        <dbReference type="RuleBase" id="RU363076"/>
    </source>
</evidence>
<proteinExistence type="inferred from homology"/>
<protein>
    <recommendedName>
        <fullName evidence="6">SURF1-like protein</fullName>
    </recommendedName>
</protein>
<evidence type="ECO:0000256" key="4">
    <source>
        <dbReference type="ARBA" id="ARBA00022989"/>
    </source>
</evidence>
<keyword evidence="6" id="KW-0496">Mitochondrion</keyword>
<dbReference type="GO" id="GO:0033617">
    <property type="term" value="P:mitochondrial respiratory chain complex IV assembly"/>
    <property type="evidence" value="ECO:0007669"/>
    <property type="project" value="TreeGrafter"/>
</dbReference>
<evidence type="ECO:0000313" key="7">
    <source>
        <dbReference type="Proteomes" id="UP001318040"/>
    </source>
</evidence>
<evidence type="ECO:0000256" key="1">
    <source>
        <dbReference type="ARBA" id="ARBA00004370"/>
    </source>
</evidence>
<dbReference type="GO" id="GO:0005743">
    <property type="term" value="C:mitochondrial inner membrane"/>
    <property type="evidence" value="ECO:0007669"/>
    <property type="project" value="UniProtKB-SubCell"/>
</dbReference>
<dbReference type="InterPro" id="IPR002994">
    <property type="entry name" value="Surf1/Shy1"/>
</dbReference>
<evidence type="ECO:0000256" key="3">
    <source>
        <dbReference type="ARBA" id="ARBA00022692"/>
    </source>
</evidence>
<keyword evidence="3" id="KW-0812">Transmembrane</keyword>
<dbReference type="KEGG" id="pmrn:116937154"/>